<dbReference type="PANTHER" id="PTHR46803:SF2">
    <property type="entry name" value="E3 UBIQUITIN-PROTEIN LIGASE CHIP"/>
    <property type="match status" value="1"/>
</dbReference>
<gene>
    <name evidence="8" type="ORF">TD95_003034</name>
</gene>
<evidence type="ECO:0000256" key="1">
    <source>
        <dbReference type="ARBA" id="ARBA00000900"/>
    </source>
</evidence>
<dbReference type="SUPFAM" id="SSF57850">
    <property type="entry name" value="RING/U-box"/>
    <property type="match status" value="1"/>
</dbReference>
<dbReference type="AlphaFoldDB" id="A0A0F4ZE87"/>
<dbReference type="GO" id="GO:0061630">
    <property type="term" value="F:ubiquitin protein ligase activity"/>
    <property type="evidence" value="ECO:0007669"/>
    <property type="project" value="UniProtKB-EC"/>
</dbReference>
<dbReference type="GO" id="GO:0006515">
    <property type="term" value="P:protein quality control for misfolded or incompletely synthesized proteins"/>
    <property type="evidence" value="ECO:0007669"/>
    <property type="project" value="TreeGrafter"/>
</dbReference>
<dbReference type="EMBL" id="LAEV01001330">
    <property type="protein sequence ID" value="KKA28426.1"/>
    <property type="molecule type" value="Genomic_DNA"/>
</dbReference>
<evidence type="ECO:0000256" key="3">
    <source>
        <dbReference type="ARBA" id="ARBA00022737"/>
    </source>
</evidence>
<feature type="coiled-coil region" evidence="6">
    <location>
        <begin position="124"/>
        <end position="151"/>
    </location>
</feature>
<dbReference type="OrthoDB" id="629492at2759"/>
<comment type="caution">
    <text evidence="8">The sequence shown here is derived from an EMBL/GenBank/DDBJ whole genome shotgun (WGS) entry which is preliminary data.</text>
</comment>
<evidence type="ECO:0000256" key="6">
    <source>
        <dbReference type="SAM" id="Coils"/>
    </source>
</evidence>
<dbReference type="SMART" id="SM00504">
    <property type="entry name" value="Ubox"/>
    <property type="match status" value="1"/>
</dbReference>
<accession>A0A0F4ZE87</accession>
<protein>
    <recommendedName>
        <fullName evidence="7">U-box domain-containing protein</fullName>
    </recommendedName>
</protein>
<sequence length="253" mass="29561">MTRPKLFIRKPSILADPFNAVFYNNRAFARIKLKHYEDVVEDCIHSLDLSPKSLKPTYYLSQAHLELGNYEDALSSALQAHALCVANNETKSLGAITQHVLRCKRERWEQIEKKRKREDGDLERETLSLMADAMQRELQDVQDEADRREIEAEWKAKMERTRAIFDTARAKADKRREVPEWAVDDISFGIMVDPVVTKTGKSYERAYIMEYLQNSKIDPITREPLMPEDLRPNLQLREACEEFLNENGWAVDW</sequence>
<feature type="domain" description="U-box" evidence="7">
    <location>
        <begin position="177"/>
        <end position="250"/>
    </location>
</feature>
<dbReference type="GO" id="GO:0003755">
    <property type="term" value="F:peptidyl-prolyl cis-trans isomerase activity"/>
    <property type="evidence" value="ECO:0007669"/>
    <property type="project" value="UniProtKB-KW"/>
</dbReference>
<evidence type="ECO:0000313" key="9">
    <source>
        <dbReference type="Proteomes" id="UP000033483"/>
    </source>
</evidence>
<evidence type="ECO:0000256" key="5">
    <source>
        <dbReference type="ARBA" id="ARBA00023110"/>
    </source>
</evidence>
<evidence type="ECO:0000259" key="7">
    <source>
        <dbReference type="PROSITE" id="PS51698"/>
    </source>
</evidence>
<keyword evidence="5" id="KW-0413">Isomerase</keyword>
<evidence type="ECO:0000313" key="8">
    <source>
        <dbReference type="EMBL" id="KKA28426.1"/>
    </source>
</evidence>
<dbReference type="PANTHER" id="PTHR46803">
    <property type="entry name" value="E3 UBIQUITIN-PROTEIN LIGASE CHIP"/>
    <property type="match status" value="1"/>
</dbReference>
<reference evidence="8 9" key="1">
    <citation type="submission" date="2015-03" db="EMBL/GenBank/DDBJ databases">
        <authorList>
            <person name="Radwan O."/>
            <person name="Al-Naeli F.A."/>
            <person name="Rendon G.A."/>
            <person name="Fields C."/>
        </authorList>
    </citation>
    <scope>NUCLEOTIDE SEQUENCE [LARGE SCALE GENOMIC DNA]</scope>
    <source>
        <strain evidence="8">CR-DP1</strain>
    </source>
</reference>
<evidence type="ECO:0000256" key="4">
    <source>
        <dbReference type="ARBA" id="ARBA00022786"/>
    </source>
</evidence>
<dbReference type="GO" id="GO:0045862">
    <property type="term" value="P:positive regulation of proteolysis"/>
    <property type="evidence" value="ECO:0007669"/>
    <property type="project" value="TreeGrafter"/>
</dbReference>
<dbReference type="InterPro" id="IPR013083">
    <property type="entry name" value="Znf_RING/FYVE/PHD"/>
</dbReference>
<comment type="catalytic activity">
    <reaction evidence="1">
        <text>S-ubiquitinyl-[E2 ubiquitin-conjugating enzyme]-L-cysteine + [acceptor protein]-L-lysine = [E2 ubiquitin-conjugating enzyme]-L-cysteine + N(6)-ubiquitinyl-[acceptor protein]-L-lysine.</text>
        <dbReference type="EC" id="2.3.2.27"/>
    </reaction>
</comment>
<dbReference type="Gene3D" id="3.30.40.10">
    <property type="entry name" value="Zinc/RING finger domain, C3HC4 (zinc finger)"/>
    <property type="match status" value="1"/>
</dbReference>
<dbReference type="InterPro" id="IPR003613">
    <property type="entry name" value="Ubox_domain"/>
</dbReference>
<organism evidence="8 9">
    <name type="scientific">Thielaviopsis punctulata</name>
    <dbReference type="NCBI Taxonomy" id="72032"/>
    <lineage>
        <taxon>Eukaryota</taxon>
        <taxon>Fungi</taxon>
        <taxon>Dikarya</taxon>
        <taxon>Ascomycota</taxon>
        <taxon>Pezizomycotina</taxon>
        <taxon>Sordariomycetes</taxon>
        <taxon>Hypocreomycetidae</taxon>
        <taxon>Microascales</taxon>
        <taxon>Ceratocystidaceae</taxon>
        <taxon>Thielaviopsis</taxon>
    </lineage>
</organism>
<name>A0A0F4ZE87_9PEZI</name>
<dbReference type="Gene3D" id="1.25.40.10">
    <property type="entry name" value="Tetratricopeptide repeat domain"/>
    <property type="match status" value="1"/>
</dbReference>
<dbReference type="GO" id="GO:0000209">
    <property type="term" value="P:protein polyubiquitination"/>
    <property type="evidence" value="ECO:0007669"/>
    <property type="project" value="TreeGrafter"/>
</dbReference>
<keyword evidence="4" id="KW-0833">Ubl conjugation pathway</keyword>
<dbReference type="Proteomes" id="UP000033483">
    <property type="component" value="Unassembled WGS sequence"/>
</dbReference>
<keyword evidence="6" id="KW-0175">Coiled coil</keyword>
<dbReference type="InterPro" id="IPR011990">
    <property type="entry name" value="TPR-like_helical_dom_sf"/>
</dbReference>
<keyword evidence="9" id="KW-1185">Reference proteome</keyword>
<proteinExistence type="predicted"/>
<keyword evidence="3" id="KW-0677">Repeat</keyword>
<dbReference type="SUPFAM" id="SSF48452">
    <property type="entry name" value="TPR-like"/>
    <property type="match status" value="1"/>
</dbReference>
<dbReference type="Pfam" id="PF04564">
    <property type="entry name" value="U-box"/>
    <property type="match status" value="1"/>
</dbReference>
<keyword evidence="5" id="KW-0697">Rotamase</keyword>
<keyword evidence="2" id="KW-0808">Transferase</keyword>
<dbReference type="GO" id="GO:0051087">
    <property type="term" value="F:protein-folding chaperone binding"/>
    <property type="evidence" value="ECO:0007669"/>
    <property type="project" value="TreeGrafter"/>
</dbReference>
<dbReference type="GO" id="GO:0005737">
    <property type="term" value="C:cytoplasm"/>
    <property type="evidence" value="ECO:0007669"/>
    <property type="project" value="TreeGrafter"/>
</dbReference>
<dbReference type="GO" id="GO:0071218">
    <property type="term" value="P:cellular response to misfolded protein"/>
    <property type="evidence" value="ECO:0007669"/>
    <property type="project" value="TreeGrafter"/>
</dbReference>
<dbReference type="GO" id="GO:0043161">
    <property type="term" value="P:proteasome-mediated ubiquitin-dependent protein catabolic process"/>
    <property type="evidence" value="ECO:0007669"/>
    <property type="project" value="TreeGrafter"/>
</dbReference>
<evidence type="ECO:0000256" key="2">
    <source>
        <dbReference type="ARBA" id="ARBA00022679"/>
    </source>
</evidence>
<dbReference type="PROSITE" id="PS51698">
    <property type="entry name" value="U_BOX"/>
    <property type="match status" value="1"/>
</dbReference>